<evidence type="ECO:0000313" key="4">
    <source>
        <dbReference type="EMBL" id="ETV97761.1"/>
    </source>
</evidence>
<evidence type="ECO:0000259" key="3">
    <source>
        <dbReference type="PROSITE" id="PS50984"/>
    </source>
</evidence>
<dbReference type="GO" id="GO:0003723">
    <property type="term" value="F:RNA binding"/>
    <property type="evidence" value="ECO:0007669"/>
    <property type="project" value="InterPro"/>
</dbReference>
<evidence type="ECO:0000256" key="1">
    <source>
        <dbReference type="ARBA" id="ARBA00007953"/>
    </source>
</evidence>
<organism evidence="4">
    <name type="scientific">Aphanomyces invadans</name>
    <dbReference type="NCBI Taxonomy" id="157072"/>
    <lineage>
        <taxon>Eukaryota</taxon>
        <taxon>Sar</taxon>
        <taxon>Stramenopiles</taxon>
        <taxon>Oomycota</taxon>
        <taxon>Saprolegniomycetes</taxon>
        <taxon>Saprolegniales</taxon>
        <taxon>Verrucalvaceae</taxon>
        <taxon>Aphanomyces</taxon>
    </lineage>
</organism>
<dbReference type="SUPFAM" id="SSF55120">
    <property type="entry name" value="Pseudouridine synthase"/>
    <property type="match status" value="1"/>
</dbReference>
<dbReference type="PANTHER" id="PTHR13326:SF21">
    <property type="entry name" value="PSEUDOURIDYLATE SYNTHASE PUS7L"/>
    <property type="match status" value="1"/>
</dbReference>
<dbReference type="Gene3D" id="3.30.70.3160">
    <property type="match status" value="1"/>
</dbReference>
<feature type="domain" description="TRUD" evidence="3">
    <location>
        <begin position="358"/>
        <end position="567"/>
    </location>
</feature>
<dbReference type="RefSeq" id="XP_008873322.1">
    <property type="nucleotide sequence ID" value="XM_008875100.1"/>
</dbReference>
<dbReference type="GO" id="GO:0001522">
    <property type="term" value="P:pseudouridine synthesis"/>
    <property type="evidence" value="ECO:0007669"/>
    <property type="project" value="InterPro"/>
</dbReference>
<dbReference type="Gene3D" id="1.10.1510.30">
    <property type="match status" value="1"/>
</dbReference>
<dbReference type="AlphaFoldDB" id="A0A024TVW2"/>
<dbReference type="PIRSF" id="PIRSF037016">
    <property type="entry name" value="Pseudouridin_synth_euk_prd"/>
    <property type="match status" value="1"/>
</dbReference>
<dbReference type="GeneID" id="20086171"/>
<dbReference type="EMBL" id="KI913971">
    <property type="protein sequence ID" value="ETV97761.1"/>
    <property type="molecule type" value="Genomic_DNA"/>
</dbReference>
<dbReference type="InterPro" id="IPR042214">
    <property type="entry name" value="TruD_catalytic"/>
</dbReference>
<dbReference type="CDD" id="cd02576">
    <property type="entry name" value="PseudoU_synth_ScPUS7"/>
    <property type="match status" value="1"/>
</dbReference>
<dbReference type="Pfam" id="PF01142">
    <property type="entry name" value="TruD"/>
    <property type="match status" value="1"/>
</dbReference>
<evidence type="ECO:0000256" key="2">
    <source>
        <dbReference type="ARBA" id="ARBA00023235"/>
    </source>
</evidence>
<protein>
    <recommendedName>
        <fullName evidence="3">TRUD domain-containing protein</fullName>
    </recommendedName>
</protein>
<dbReference type="InterPro" id="IPR001656">
    <property type="entry name" value="PsdUridine_synth_TruD"/>
</dbReference>
<name>A0A024TVW2_9STRA</name>
<gene>
    <name evidence="4" type="ORF">H310_09121</name>
</gene>
<proteinExistence type="inferred from homology"/>
<dbReference type="eggNOG" id="KOG2339">
    <property type="taxonomic scope" value="Eukaryota"/>
</dbReference>
<dbReference type="OrthoDB" id="447290at2759"/>
<dbReference type="Gene3D" id="3.30.2350.20">
    <property type="entry name" value="TruD, catalytic domain"/>
    <property type="match status" value="1"/>
</dbReference>
<dbReference type="GO" id="GO:0005634">
    <property type="term" value="C:nucleus"/>
    <property type="evidence" value="ECO:0007669"/>
    <property type="project" value="TreeGrafter"/>
</dbReference>
<dbReference type="STRING" id="157072.A0A024TVW2"/>
<dbReference type="VEuPathDB" id="FungiDB:H310_09121"/>
<dbReference type="PANTHER" id="PTHR13326">
    <property type="entry name" value="TRNA PSEUDOURIDINE SYNTHASE D"/>
    <property type="match status" value="1"/>
</dbReference>
<accession>A0A024TVW2</accession>
<comment type="similarity">
    <text evidence="1">Belongs to the pseudouridine synthase TruD family.</text>
</comment>
<dbReference type="PROSITE" id="PS50984">
    <property type="entry name" value="TRUD"/>
    <property type="match status" value="1"/>
</dbReference>
<keyword evidence="2" id="KW-0413">Isomerase</keyword>
<reference evidence="4" key="1">
    <citation type="submission" date="2013-12" db="EMBL/GenBank/DDBJ databases">
        <title>The Genome Sequence of Aphanomyces invadans NJM9701.</title>
        <authorList>
            <consortium name="The Broad Institute Genomics Platform"/>
            <person name="Russ C."/>
            <person name="Tyler B."/>
            <person name="van West P."/>
            <person name="Dieguez-Uribeondo J."/>
            <person name="Young S.K."/>
            <person name="Zeng Q."/>
            <person name="Gargeya S."/>
            <person name="Fitzgerald M."/>
            <person name="Abouelleil A."/>
            <person name="Alvarado L."/>
            <person name="Chapman S.B."/>
            <person name="Gainer-Dewar J."/>
            <person name="Goldberg J."/>
            <person name="Griggs A."/>
            <person name="Gujja S."/>
            <person name="Hansen M."/>
            <person name="Howarth C."/>
            <person name="Imamovic A."/>
            <person name="Ireland A."/>
            <person name="Larimer J."/>
            <person name="McCowan C."/>
            <person name="Murphy C."/>
            <person name="Pearson M."/>
            <person name="Poon T.W."/>
            <person name="Priest M."/>
            <person name="Roberts A."/>
            <person name="Saif S."/>
            <person name="Shea T."/>
            <person name="Sykes S."/>
            <person name="Wortman J."/>
            <person name="Nusbaum C."/>
            <person name="Birren B."/>
        </authorList>
    </citation>
    <scope>NUCLEOTIDE SEQUENCE [LARGE SCALE GENOMIC DNA]</scope>
    <source>
        <strain evidence="4">NJM9701</strain>
    </source>
</reference>
<sequence length="646" mass="71876">MATMEVNADCVGIGAFCSQHKDGFSGVIKSAPEDFQVQEVSEDGDIAQLDKAEKTGAMLIAPSTQEKVKRENLDICEPNEGWNAFLEVSLGTEVVQRIAGIVLESIEVVDVPAPAHLNDKVRLLHAIQHCYPGVQSNNGKDDDTGHTILKLSLDPVYQKLRHGGVDEDDSNVILAFLLRGPLDTGADAGVALKGNRTKDQRTLIHRVVASATNCLVTKSSDHGGVHVYFSPKTLRRKRKHDTYLQFVLKKTNVDHFTALDILARTCHAAVSDFSVAGTKDKRAVTFQQVVVKNVSHDTLWKAQDTLAAEGLHVGGLRYVERPLSLGQSSGNRFTIRIRDVHAAPQVVQAAMASVTDGGVINYFGYQRVGDPTTVPTRAHHIGHAMLRHDWERAFRLLFSQTQAHDLNLATKQAFLESGNLSQAIKDLPHKCVSERAALMGLKRHGATEYKKAMLQIPYHRRVMYLHAYQSVLFNRMATYRLNTHGRNVVKGDLVLDTATKSIRVVEEYPEREHLDDVVLPLVGTKVVYPNNDVGDKYMELLRAEGVDPATWTQEATVRGAYRSLICRPSHVEWDMGGFSIPSIYVEGRRMHGVILTCCSGRRRRGDGVHASSTWVLCHDIPSRTDERAPCRGYWHFGCSWHAVRRR</sequence>
<dbReference type="GO" id="GO:0009982">
    <property type="term" value="F:pseudouridine synthase activity"/>
    <property type="evidence" value="ECO:0007669"/>
    <property type="project" value="InterPro"/>
</dbReference>
<dbReference type="InterPro" id="IPR011760">
    <property type="entry name" value="PsdUridine_synth_TruD_insert"/>
</dbReference>
<dbReference type="InterPro" id="IPR020103">
    <property type="entry name" value="PsdUridine_synth_cat_dom_sf"/>
</dbReference>